<gene>
    <name evidence="2" type="ORF">E7746_02920</name>
</gene>
<dbReference type="AlphaFoldDB" id="A0A4P7VC94"/>
<feature type="domain" description="Mce/MlaD" evidence="1">
    <location>
        <begin position="38"/>
        <end position="112"/>
    </location>
</feature>
<keyword evidence="3" id="KW-1185">Reference proteome</keyword>
<dbReference type="EMBL" id="CP039393">
    <property type="protein sequence ID" value="QCD34903.1"/>
    <property type="molecule type" value="Genomic_DNA"/>
</dbReference>
<dbReference type="Pfam" id="PF02470">
    <property type="entry name" value="MlaD"/>
    <property type="match status" value="1"/>
</dbReference>
<protein>
    <submittedName>
        <fullName evidence="2">MCE family protein</fullName>
    </submittedName>
</protein>
<name>A0A4P7VC94_9BACT</name>
<accession>A0A4P7VC94</accession>
<reference evidence="2 3" key="1">
    <citation type="submission" date="2019-02" db="EMBL/GenBank/DDBJ databases">
        <title>Isolation and identification of novel species under the genus Muribaculum.</title>
        <authorList>
            <person name="Miyake S."/>
            <person name="Ding Y."/>
            <person name="Low A."/>
            <person name="Soh M."/>
            <person name="Seedorf H."/>
        </authorList>
    </citation>
    <scope>NUCLEOTIDE SEQUENCE [LARGE SCALE GENOMIC DNA]</scope>
    <source>
        <strain evidence="2 3">TLL-A4</strain>
    </source>
</reference>
<dbReference type="PANTHER" id="PTHR33371:SF4">
    <property type="entry name" value="INTERMEMBRANE PHOSPHOLIPID TRANSPORT SYSTEM BINDING PROTEIN MLAD"/>
    <property type="match status" value="1"/>
</dbReference>
<dbReference type="RefSeq" id="WP_136409776.1">
    <property type="nucleotide sequence ID" value="NZ_CANQMU010000013.1"/>
</dbReference>
<organism evidence="2 3">
    <name type="scientific">Muribaculum gordoncarteri</name>
    <dbReference type="NCBI Taxonomy" id="2530390"/>
    <lineage>
        <taxon>Bacteria</taxon>
        <taxon>Pseudomonadati</taxon>
        <taxon>Bacteroidota</taxon>
        <taxon>Bacteroidia</taxon>
        <taxon>Bacteroidales</taxon>
        <taxon>Muribaculaceae</taxon>
        <taxon>Muribaculum</taxon>
    </lineage>
</organism>
<evidence type="ECO:0000313" key="3">
    <source>
        <dbReference type="Proteomes" id="UP000297031"/>
    </source>
</evidence>
<dbReference type="KEGG" id="mgod:E7746_02920"/>
<dbReference type="PANTHER" id="PTHR33371">
    <property type="entry name" value="INTERMEMBRANE PHOSPHOLIPID TRANSPORT SYSTEM BINDING PROTEIN MLAD-RELATED"/>
    <property type="match status" value="1"/>
</dbReference>
<dbReference type="OrthoDB" id="9769132at2"/>
<dbReference type="InterPro" id="IPR052336">
    <property type="entry name" value="MlaD_Phospholipid_Transporter"/>
</dbReference>
<evidence type="ECO:0000313" key="2">
    <source>
        <dbReference type="EMBL" id="QCD34903.1"/>
    </source>
</evidence>
<proteinExistence type="predicted"/>
<sequence length="299" mass="32486">MKRYSRELIIGMSVLVALLVLFFGIDYLKGINVFKAANYYYVSYTNVNGLTVSSPVTINGFKVGQVRDINYEYDNPGHVLVELSLDKKLKVPSGSKAIIKSDLLGTASVELQFSTSADSHDVGDKLIGEAMPSMLDNVASELMPTVSSIFPKVDSLLTSVNRLVSDSALLSSVKRLDKITANLEATTVNLNRTLATMPKVMTTVDGVALNLDTITANLALVSQELKEMPIESTLQNVHDITADMKVLTGKLNSTDNSLGLLLNDRGLYDHLNGAAGGLDSLLFDVKKNPKRYIPPIKVF</sequence>
<evidence type="ECO:0000259" key="1">
    <source>
        <dbReference type="Pfam" id="PF02470"/>
    </source>
</evidence>
<dbReference type="Proteomes" id="UP000297031">
    <property type="component" value="Chromosome"/>
</dbReference>
<dbReference type="InterPro" id="IPR003399">
    <property type="entry name" value="Mce/MlaD"/>
</dbReference>